<accession>A0A368BJY1</accession>
<evidence type="ECO:0000313" key="1">
    <source>
        <dbReference type="EMBL" id="RCL37618.1"/>
    </source>
</evidence>
<dbReference type="EMBL" id="QOPD01000008">
    <property type="protein sequence ID" value="RCL37618.1"/>
    <property type="molecule type" value="Genomic_DNA"/>
</dbReference>
<gene>
    <name evidence="1" type="ORF">DBW97_04460</name>
</gene>
<evidence type="ECO:0000313" key="2">
    <source>
        <dbReference type="Proteomes" id="UP000252147"/>
    </source>
</evidence>
<organism evidence="1 2">
    <name type="scientific">SAR86 cluster bacterium</name>
    <dbReference type="NCBI Taxonomy" id="2030880"/>
    <lineage>
        <taxon>Bacteria</taxon>
        <taxon>Pseudomonadati</taxon>
        <taxon>Pseudomonadota</taxon>
        <taxon>Gammaproteobacteria</taxon>
        <taxon>SAR86 cluster</taxon>
    </lineage>
</organism>
<reference evidence="1 2" key="1">
    <citation type="journal article" date="2018" name="Microbiome">
        <title>Fine metagenomic profile of the Mediterranean stratified and mixed water columns revealed by assembly and recruitment.</title>
        <authorList>
            <person name="Haro-Moreno J.M."/>
            <person name="Lopez-Perez M."/>
            <person name="De La Torre J.R."/>
            <person name="Picazo A."/>
            <person name="Camacho A."/>
            <person name="Rodriguez-Valera F."/>
        </authorList>
    </citation>
    <scope>NUCLEOTIDE SEQUENCE [LARGE SCALE GENOMIC DNA]</scope>
    <source>
        <strain evidence="1">MED-G83</strain>
    </source>
</reference>
<comment type="caution">
    <text evidence="1">The sequence shown here is derived from an EMBL/GenBank/DDBJ whole genome shotgun (WGS) entry which is preliminary data.</text>
</comment>
<proteinExistence type="predicted"/>
<protein>
    <submittedName>
        <fullName evidence="1">Uncharacterized protein</fullName>
    </submittedName>
</protein>
<dbReference type="AlphaFoldDB" id="A0A368BJY1"/>
<name>A0A368BJY1_9GAMM</name>
<dbReference type="Proteomes" id="UP000252147">
    <property type="component" value="Unassembled WGS sequence"/>
</dbReference>
<sequence length="170" mass="20301">MYEFQKQDSLQTLEQGIEEFYAINPAFKEILEIDSPNTKVFKEHDYTHVLFGLGTSIEEESLLDTYALWGTKFKWGPIISFYRDPDYSKFIKSLVGKYGGWWSIFKIYVSLIPFKLQIFRICMKMTKRWDYHTPQNYLNKTLKEIREEFNIKLLPLDDVPVGRFLETQKN</sequence>